<sequence length="73" mass="7816">YNGDRNVVTLGAIIPDTPSVHFGEDGQIRLLLPPGTPQGDTDGDGEENCEAGVCDIGTPLRAPYGDHWFEEGY</sequence>
<gene>
    <name evidence="1" type="ORF">DCP75_19735</name>
</gene>
<organism evidence="1 2">
    <name type="scientific">Haliea salexigens</name>
    <dbReference type="NCBI Taxonomy" id="287487"/>
    <lineage>
        <taxon>Bacteria</taxon>
        <taxon>Pseudomonadati</taxon>
        <taxon>Pseudomonadota</taxon>
        <taxon>Gammaproteobacteria</taxon>
        <taxon>Cellvibrionales</taxon>
        <taxon>Halieaceae</taxon>
        <taxon>Haliea</taxon>
    </lineage>
</organism>
<accession>A0A3C1KT93</accession>
<comment type="caution">
    <text evidence="1">The sequence shown here is derived from an EMBL/GenBank/DDBJ whole genome shotgun (WGS) entry which is preliminary data.</text>
</comment>
<dbReference type="Proteomes" id="UP000259273">
    <property type="component" value="Unassembled WGS sequence"/>
</dbReference>
<name>A0A3C1KT93_9GAMM</name>
<reference evidence="1 2" key="1">
    <citation type="journal article" date="2018" name="Nat. Biotechnol.">
        <title>A standardized bacterial taxonomy based on genome phylogeny substantially revises the tree of life.</title>
        <authorList>
            <person name="Parks D.H."/>
            <person name="Chuvochina M."/>
            <person name="Waite D.W."/>
            <person name="Rinke C."/>
            <person name="Skarshewski A."/>
            <person name="Chaumeil P.A."/>
            <person name="Hugenholtz P."/>
        </authorList>
    </citation>
    <scope>NUCLEOTIDE SEQUENCE [LARGE SCALE GENOMIC DNA]</scope>
    <source>
        <strain evidence="1">UBA9158</strain>
    </source>
</reference>
<proteinExistence type="predicted"/>
<protein>
    <submittedName>
        <fullName evidence="1">Uncharacterized protein</fullName>
    </submittedName>
</protein>
<evidence type="ECO:0000313" key="2">
    <source>
        <dbReference type="Proteomes" id="UP000259273"/>
    </source>
</evidence>
<dbReference type="AlphaFoldDB" id="A0A3C1KT93"/>
<evidence type="ECO:0000313" key="1">
    <source>
        <dbReference type="EMBL" id="HAN29905.1"/>
    </source>
</evidence>
<dbReference type="EMBL" id="DMND01000268">
    <property type="protein sequence ID" value="HAN29905.1"/>
    <property type="molecule type" value="Genomic_DNA"/>
</dbReference>
<feature type="non-terminal residue" evidence="1">
    <location>
        <position position="1"/>
    </location>
</feature>